<protein>
    <submittedName>
        <fullName evidence="1">DUF2170 domain-containing protein</fullName>
    </submittedName>
</protein>
<dbReference type="InterPro" id="IPR019231">
    <property type="entry name" value="DUF2170"/>
</dbReference>
<proteinExistence type="predicted"/>
<dbReference type="Proteomes" id="UP000249555">
    <property type="component" value="Unassembled WGS sequence"/>
</dbReference>
<gene>
    <name evidence="1" type="ORF">DI640_03230</name>
</gene>
<name>A0A2W4Z7L4_9SPHN</name>
<dbReference type="Pfam" id="PF09938">
    <property type="entry name" value="DUF2170"/>
    <property type="match status" value="1"/>
</dbReference>
<dbReference type="EMBL" id="QFMX01000003">
    <property type="protein sequence ID" value="PZO75819.1"/>
    <property type="molecule type" value="Genomic_DNA"/>
</dbReference>
<dbReference type="AlphaFoldDB" id="A0A2W4Z7L4"/>
<evidence type="ECO:0000313" key="2">
    <source>
        <dbReference type="Proteomes" id="UP000249555"/>
    </source>
</evidence>
<organism evidence="1 2">
    <name type="scientific">Sphingomonas taxi</name>
    <dbReference type="NCBI Taxonomy" id="1549858"/>
    <lineage>
        <taxon>Bacteria</taxon>
        <taxon>Pseudomonadati</taxon>
        <taxon>Pseudomonadota</taxon>
        <taxon>Alphaproteobacteria</taxon>
        <taxon>Sphingomonadales</taxon>
        <taxon>Sphingomonadaceae</taxon>
        <taxon>Sphingomonas</taxon>
    </lineage>
</organism>
<comment type="caution">
    <text evidence="1">The sequence shown here is derived from an EMBL/GenBank/DDBJ whole genome shotgun (WGS) entry which is preliminary data.</text>
</comment>
<reference evidence="1 2" key="1">
    <citation type="submission" date="2017-08" db="EMBL/GenBank/DDBJ databases">
        <title>Infants hospitalized years apart are colonized by the same room-sourced microbial strains.</title>
        <authorList>
            <person name="Brooks B."/>
            <person name="Olm M.R."/>
            <person name="Firek B.A."/>
            <person name="Baker R."/>
            <person name="Thomas B.C."/>
            <person name="Morowitz M.J."/>
            <person name="Banfield J.F."/>
        </authorList>
    </citation>
    <scope>NUCLEOTIDE SEQUENCE [LARGE SCALE GENOMIC DNA]</scope>
    <source>
        <strain evidence="1">S2_018_000_R3_119</strain>
    </source>
</reference>
<sequence>MTEGRGCGEGGRRSRNAYVSPRATSTGVLALTDIWTVRSLKAALDTSEPAKAGEFTARILEGADPVLLVTMHHHGDLELFVNVSEAQIACSTLLWPCDEQEDQLAFNTFLLKSQKLVPLSNFGIGTVDGRDYYELFGELATSSRLDTVIIELRTLAENAIDAATDLRHAQIPAA</sequence>
<evidence type="ECO:0000313" key="1">
    <source>
        <dbReference type="EMBL" id="PZO75819.1"/>
    </source>
</evidence>
<accession>A0A2W4Z7L4</accession>